<organism evidence="8 9">
    <name type="scientific">Halochromatium glycolicum</name>
    <dbReference type="NCBI Taxonomy" id="85075"/>
    <lineage>
        <taxon>Bacteria</taxon>
        <taxon>Pseudomonadati</taxon>
        <taxon>Pseudomonadota</taxon>
        <taxon>Gammaproteobacteria</taxon>
        <taxon>Chromatiales</taxon>
        <taxon>Chromatiaceae</taxon>
        <taxon>Halochromatium</taxon>
    </lineage>
</organism>
<feature type="coiled-coil region" evidence="2">
    <location>
        <begin position="1217"/>
        <end position="1247"/>
    </location>
</feature>
<comment type="cofactor">
    <cofactor evidence="1">
        <name>Mg(2+)</name>
        <dbReference type="ChEBI" id="CHEBI:18420"/>
    </cofactor>
</comment>
<dbReference type="PROSITE" id="PS50887">
    <property type="entry name" value="GGDEF"/>
    <property type="match status" value="1"/>
</dbReference>
<dbReference type="Gene3D" id="1.20.120.30">
    <property type="entry name" value="Aspartate receptor, ligand-binding domain"/>
    <property type="match status" value="1"/>
</dbReference>
<evidence type="ECO:0008006" key="10">
    <source>
        <dbReference type="Google" id="ProtNLM"/>
    </source>
</evidence>
<dbReference type="InterPro" id="IPR001610">
    <property type="entry name" value="PAC"/>
</dbReference>
<feature type="region of interest" description="Disordered" evidence="3">
    <location>
        <begin position="1"/>
        <end position="28"/>
    </location>
</feature>
<dbReference type="PROSITE" id="PS50113">
    <property type="entry name" value="PAC"/>
    <property type="match status" value="3"/>
</dbReference>
<dbReference type="InterPro" id="IPR013656">
    <property type="entry name" value="PAS_4"/>
</dbReference>
<dbReference type="SMART" id="SM00267">
    <property type="entry name" value="GGDEF"/>
    <property type="match status" value="1"/>
</dbReference>
<dbReference type="InterPro" id="IPR029787">
    <property type="entry name" value="Nucleotide_cyclase"/>
</dbReference>
<dbReference type="InterPro" id="IPR013655">
    <property type="entry name" value="PAS_fold_3"/>
</dbReference>
<dbReference type="CDD" id="cd01948">
    <property type="entry name" value="EAL"/>
    <property type="match status" value="1"/>
</dbReference>
<evidence type="ECO:0000259" key="5">
    <source>
        <dbReference type="PROSITE" id="PS50113"/>
    </source>
</evidence>
<keyword evidence="2" id="KW-0175">Coiled coil</keyword>
<dbReference type="InterPro" id="IPR001633">
    <property type="entry name" value="EAL_dom"/>
</dbReference>
<evidence type="ECO:0000259" key="6">
    <source>
        <dbReference type="PROSITE" id="PS50883"/>
    </source>
</evidence>
<dbReference type="Pfam" id="PF08448">
    <property type="entry name" value="PAS_4"/>
    <property type="match status" value="1"/>
</dbReference>
<name>A0AAJ0U7B2_9GAMM</name>
<evidence type="ECO:0000259" key="4">
    <source>
        <dbReference type="PROSITE" id="PS50112"/>
    </source>
</evidence>
<feature type="domain" description="PAC" evidence="5">
    <location>
        <begin position="386"/>
        <end position="439"/>
    </location>
</feature>
<accession>A0AAJ0U7B2</accession>
<dbReference type="NCBIfam" id="TIGR00229">
    <property type="entry name" value="sensory_box"/>
    <property type="match status" value="3"/>
</dbReference>
<evidence type="ECO:0000313" key="9">
    <source>
        <dbReference type="Proteomes" id="UP001296776"/>
    </source>
</evidence>
<dbReference type="InterPro" id="IPR043128">
    <property type="entry name" value="Rev_trsase/Diguanyl_cyclase"/>
</dbReference>
<dbReference type="Pfam" id="PF13426">
    <property type="entry name" value="PAS_9"/>
    <property type="match status" value="1"/>
</dbReference>
<dbReference type="PROSITE" id="PS50112">
    <property type="entry name" value="PAS"/>
    <property type="match status" value="2"/>
</dbReference>
<dbReference type="InterPro" id="IPR000014">
    <property type="entry name" value="PAS"/>
</dbReference>
<dbReference type="SUPFAM" id="SSF55785">
    <property type="entry name" value="PYP-like sensor domain (PAS domain)"/>
    <property type="match status" value="4"/>
</dbReference>
<dbReference type="InterPro" id="IPR052155">
    <property type="entry name" value="Biofilm_reg_signaling"/>
</dbReference>
<dbReference type="Pfam" id="PF00990">
    <property type="entry name" value="GGDEF"/>
    <property type="match status" value="1"/>
</dbReference>
<evidence type="ECO:0000256" key="3">
    <source>
        <dbReference type="SAM" id="MobiDB-lite"/>
    </source>
</evidence>
<feature type="domain" description="PAS" evidence="4">
    <location>
        <begin position="311"/>
        <end position="383"/>
    </location>
</feature>
<dbReference type="InterPro" id="IPR000700">
    <property type="entry name" value="PAS-assoc_C"/>
</dbReference>
<dbReference type="Gene3D" id="3.30.70.270">
    <property type="match status" value="1"/>
</dbReference>
<dbReference type="EMBL" id="NRSJ01000034">
    <property type="protein sequence ID" value="MBK1706135.1"/>
    <property type="molecule type" value="Genomic_DNA"/>
</dbReference>
<dbReference type="Gene3D" id="2.10.70.100">
    <property type="match status" value="1"/>
</dbReference>
<dbReference type="AlphaFoldDB" id="A0AAJ0U7B2"/>
<proteinExistence type="predicted"/>
<gene>
    <name evidence="8" type="ORF">CKO40_16655</name>
</gene>
<reference evidence="8" key="2">
    <citation type="journal article" date="2020" name="Microorganisms">
        <title>Osmotic Adaptation and Compatible Solute Biosynthesis of Phototrophic Bacteria as Revealed from Genome Analyses.</title>
        <authorList>
            <person name="Imhoff J.F."/>
            <person name="Rahn T."/>
            <person name="Kunzel S."/>
            <person name="Keller A."/>
            <person name="Neulinger S.C."/>
        </authorList>
    </citation>
    <scope>NUCLEOTIDE SEQUENCE</scope>
    <source>
        <strain evidence="8">DSM 11080</strain>
    </source>
</reference>
<dbReference type="CDD" id="cd01949">
    <property type="entry name" value="GGDEF"/>
    <property type="match status" value="1"/>
</dbReference>
<dbReference type="SMART" id="SM00052">
    <property type="entry name" value="EAL"/>
    <property type="match status" value="1"/>
</dbReference>
<dbReference type="SUPFAM" id="SSF141868">
    <property type="entry name" value="EAL domain-like"/>
    <property type="match status" value="1"/>
</dbReference>
<dbReference type="Pfam" id="PF13682">
    <property type="entry name" value="CZB"/>
    <property type="match status" value="1"/>
</dbReference>
<dbReference type="PANTHER" id="PTHR44757:SF2">
    <property type="entry name" value="BIOFILM ARCHITECTURE MAINTENANCE PROTEIN MBAA"/>
    <property type="match status" value="1"/>
</dbReference>
<dbReference type="NCBIfam" id="TIGR00254">
    <property type="entry name" value="GGDEF"/>
    <property type="match status" value="1"/>
</dbReference>
<dbReference type="InterPro" id="IPR035919">
    <property type="entry name" value="EAL_sf"/>
</dbReference>
<comment type="caution">
    <text evidence="8">The sequence shown here is derived from an EMBL/GenBank/DDBJ whole genome shotgun (WGS) entry which is preliminary data.</text>
</comment>
<feature type="domain" description="EAL" evidence="6">
    <location>
        <begin position="863"/>
        <end position="1117"/>
    </location>
</feature>
<dbReference type="PANTHER" id="PTHR44757">
    <property type="entry name" value="DIGUANYLATE CYCLASE DGCP"/>
    <property type="match status" value="1"/>
</dbReference>
<dbReference type="CDD" id="cd00130">
    <property type="entry name" value="PAS"/>
    <property type="match status" value="4"/>
</dbReference>
<dbReference type="Gene3D" id="3.20.20.450">
    <property type="entry name" value="EAL domain"/>
    <property type="match status" value="1"/>
</dbReference>
<dbReference type="Pfam" id="PF00989">
    <property type="entry name" value="PAS"/>
    <property type="match status" value="1"/>
</dbReference>
<reference evidence="8" key="1">
    <citation type="submission" date="2017-08" db="EMBL/GenBank/DDBJ databases">
        <authorList>
            <person name="Imhoff J.F."/>
            <person name="Rahn T."/>
            <person name="Kuenzel S."/>
            <person name="Neulinger S.C."/>
        </authorList>
    </citation>
    <scope>NUCLEOTIDE SEQUENCE</scope>
    <source>
        <strain evidence="8">DSM 11080</strain>
    </source>
</reference>
<feature type="domain" description="GGDEF" evidence="7">
    <location>
        <begin position="721"/>
        <end position="854"/>
    </location>
</feature>
<dbReference type="InterPro" id="IPR013767">
    <property type="entry name" value="PAS_fold"/>
</dbReference>
<dbReference type="SMART" id="SM00091">
    <property type="entry name" value="PAS"/>
    <property type="match status" value="3"/>
</dbReference>
<dbReference type="Gene3D" id="3.30.450.20">
    <property type="entry name" value="PAS domain"/>
    <property type="match status" value="4"/>
</dbReference>
<evidence type="ECO:0000313" key="8">
    <source>
        <dbReference type="EMBL" id="MBK1706135.1"/>
    </source>
</evidence>
<dbReference type="InterPro" id="IPR000160">
    <property type="entry name" value="GGDEF_dom"/>
</dbReference>
<feature type="domain" description="PAC" evidence="5">
    <location>
        <begin position="637"/>
        <end position="689"/>
    </location>
</feature>
<sequence length="1249" mass="139625">MLAALRVPTDRVPSAHAMPFARSPSEPEQTATAQAASLDALLQASPIGVAVTVERQIREVNDQLCAMTGYSRADLIGQTTRILHISDEHYQAVGAALYPQLQLQRVARMDTEMRCKDGQILDVVLCLALIDPDRPALGVVSTVIDVSQSRRAERLLRTRLALSGFTAMRDGRSIVERVLTDTLQLTRGAVARLRLYEPGRKERLDALLVQYPEGLQFSMEAVEDRDGERLPGLSSIRAGRHAAEHLVGLFAGRRLEVELPASSGGCLLARLEVGGKRAKYLDTERSCARQLASMAADALEAVRTAEALRRSEDWAQLAIEAAGDGVWDYDPRSGMVTVNAAYLSMLGRGAEGLRLHIADWQAMLHPDDRERLLQQVSSLMESEDQIEIEYRLRRADGDWCWVLSRARVIERDEAGQALRMMGIHVDITERKHVDQQRERLQELLARTEQISRVGSWEWELESGHVLWSPELFRLFQLEPAQGPIRFADKGWVFDAADRERLAQALDQAVADGQPLDLELNAVRQDGSRWLCRVCGYPQRDLNGRIVSVYGSMQDITDRRAAEHQLRLAASVFAHSLEGILIMDAQRRILDVNPGFSRITGFGKDAIRGSDPALLSSDQYPRLFDTALWAALEHSGAWQGEVWLRRQDGTPAPAILSVSRVLDHAGAVQNYVAVFSDITQVKAHEAELERIAYHDPLTGLPNRRLLTDRLTQAVALADRSGRALAVCYLDLDGFKPINDRYGHDVGDQLLIKVAEALQQALRVQDSVARFGGDEFVLMFPELHDPEACEVLLERVLTSVRQPIRIGDASHQVFASIGFTLYPMDRSDPDTLLRHADQAMYHAKETGRNRYCRYDKVAVQEYAVAGPDQDALEQALERNELVLYYQPQVDLISREVIGAEALIRWQHPSKGLLAPGLFLPAVEGRALERALGDWVIGSALEQLALWNQQGLKLALGINISAGHLTEPGFAKRLNEQLARHPSVTPEDVELEIVETTALSDFKRADRILSECQALGVRFALDDFGTDYSSLAYFRALAVDVLKIDQSFVRDMLDDPGDMEIVESVVRLSQAFSRLVIAEGIETLEHAVLLTWLGCRHGQGYGIARPMPAAELPDWCLRWPSWKEWPDADQSGDCADIELMMAALNHRQWVNQVMRVLEGRVVPDAVVAMSAADCPFGHWHQVHETAWYAALPEFQEIGPLHEHVHALAEALLLYARSGQRQIARNRLADLHAARRELTAKMAQLMRLMQRRD</sequence>
<feature type="domain" description="PAC" evidence="5">
    <location>
        <begin position="515"/>
        <end position="567"/>
    </location>
</feature>
<dbReference type="InterPro" id="IPR035965">
    <property type="entry name" value="PAS-like_dom_sf"/>
</dbReference>
<dbReference type="GO" id="GO:0003824">
    <property type="term" value="F:catalytic activity"/>
    <property type="evidence" value="ECO:0007669"/>
    <property type="project" value="UniProtKB-ARBA"/>
</dbReference>
<evidence type="ECO:0000259" key="7">
    <source>
        <dbReference type="PROSITE" id="PS50887"/>
    </source>
</evidence>
<dbReference type="Pfam" id="PF00563">
    <property type="entry name" value="EAL"/>
    <property type="match status" value="1"/>
</dbReference>
<dbReference type="InterPro" id="IPR025991">
    <property type="entry name" value="Chemoreceptor_zinc-bind_dom"/>
</dbReference>
<dbReference type="PROSITE" id="PS50883">
    <property type="entry name" value="EAL"/>
    <property type="match status" value="1"/>
</dbReference>
<dbReference type="Pfam" id="PF08447">
    <property type="entry name" value="PAS_3"/>
    <property type="match status" value="1"/>
</dbReference>
<dbReference type="SMART" id="SM00086">
    <property type="entry name" value="PAC"/>
    <property type="match status" value="4"/>
</dbReference>
<feature type="domain" description="PAS" evidence="4">
    <location>
        <begin position="561"/>
        <end position="634"/>
    </location>
</feature>
<protein>
    <recommendedName>
        <fullName evidence="10">PAS domain S-box-containing protein/diguanylate cyclase (GGDEF) domain-containing protein</fullName>
    </recommendedName>
</protein>
<evidence type="ECO:0000256" key="2">
    <source>
        <dbReference type="SAM" id="Coils"/>
    </source>
</evidence>
<dbReference type="SUPFAM" id="SSF55073">
    <property type="entry name" value="Nucleotide cyclase"/>
    <property type="match status" value="1"/>
</dbReference>
<keyword evidence="9" id="KW-1185">Reference proteome</keyword>
<dbReference type="Proteomes" id="UP001296776">
    <property type="component" value="Unassembled WGS sequence"/>
</dbReference>
<dbReference type="FunFam" id="3.30.70.270:FF:000001">
    <property type="entry name" value="Diguanylate cyclase domain protein"/>
    <property type="match status" value="1"/>
</dbReference>
<evidence type="ECO:0000256" key="1">
    <source>
        <dbReference type="ARBA" id="ARBA00001946"/>
    </source>
</evidence>